<feature type="region of interest" description="Disordered" evidence="1">
    <location>
        <begin position="33"/>
        <end position="81"/>
    </location>
</feature>
<evidence type="ECO:0000256" key="1">
    <source>
        <dbReference type="SAM" id="MobiDB-lite"/>
    </source>
</evidence>
<dbReference type="RefSeq" id="WP_350244483.1">
    <property type="nucleotide sequence ID" value="NZ_CP158299.1"/>
</dbReference>
<evidence type="ECO:0000313" key="2">
    <source>
        <dbReference type="EMBL" id="XBV86414.1"/>
    </source>
</evidence>
<name>A0AAU7UEC5_9DEIO</name>
<reference evidence="2" key="1">
    <citation type="submission" date="2024-06" db="EMBL/GenBank/DDBJ databases">
        <title>Draft Genome Sequence of Deinococcus sonorensis Type Strain KR-87, a Biofilm Producing Representative of the Genus Deinococcus.</title>
        <authorList>
            <person name="Boren L.S."/>
            <person name="Grosso R.A."/>
            <person name="Hugenberg-Cox A.N."/>
            <person name="Hill J.T.E."/>
            <person name="Albert C.M."/>
            <person name="Tuohy J.M."/>
        </authorList>
    </citation>
    <scope>NUCLEOTIDE SEQUENCE</scope>
    <source>
        <strain evidence="2">KR-87</strain>
    </source>
</reference>
<dbReference type="KEGG" id="dsc:ABOD76_08900"/>
<accession>A0AAU7UEC5</accession>
<dbReference type="AlphaFoldDB" id="A0AAU7UEC5"/>
<protein>
    <submittedName>
        <fullName evidence="2">Uncharacterized protein</fullName>
    </submittedName>
</protein>
<organism evidence="2">
    <name type="scientific">Deinococcus sonorensis KR-87</name>
    <dbReference type="NCBI Taxonomy" id="694439"/>
    <lineage>
        <taxon>Bacteria</taxon>
        <taxon>Thermotogati</taxon>
        <taxon>Deinococcota</taxon>
        <taxon>Deinococci</taxon>
        <taxon>Deinococcales</taxon>
        <taxon>Deinococcaceae</taxon>
        <taxon>Deinococcus</taxon>
    </lineage>
</organism>
<dbReference type="EMBL" id="CP158299">
    <property type="protein sequence ID" value="XBV86414.1"/>
    <property type="molecule type" value="Genomic_DNA"/>
</dbReference>
<gene>
    <name evidence="2" type="ORF">ABOD76_08900</name>
</gene>
<proteinExistence type="predicted"/>
<sequence>MKRAQSGRSLLLSAALLLAGVPAVRWWWQQSPAPQTDQAAMPQASPADTSGLLWPGDTASDETFSQNPQAYPAPRATTRGS</sequence>